<evidence type="ECO:0000256" key="5">
    <source>
        <dbReference type="ARBA" id="ARBA00023043"/>
    </source>
</evidence>
<keyword evidence="2 9" id="KW-0812">Transmembrane</keyword>
<evidence type="ECO:0000256" key="1">
    <source>
        <dbReference type="ARBA" id="ARBA00004141"/>
    </source>
</evidence>
<evidence type="ECO:0000256" key="4">
    <source>
        <dbReference type="ARBA" id="ARBA00022989"/>
    </source>
</evidence>
<evidence type="ECO:0000256" key="3">
    <source>
        <dbReference type="ARBA" id="ARBA00022737"/>
    </source>
</evidence>
<dbReference type="Pfam" id="PF13962">
    <property type="entry name" value="PGG"/>
    <property type="match status" value="1"/>
</dbReference>
<feature type="repeat" description="ANK" evidence="7">
    <location>
        <begin position="72"/>
        <end position="104"/>
    </location>
</feature>
<dbReference type="InterPro" id="IPR026961">
    <property type="entry name" value="PGG_dom"/>
</dbReference>
<dbReference type="GO" id="GO:0005886">
    <property type="term" value="C:plasma membrane"/>
    <property type="evidence" value="ECO:0007669"/>
    <property type="project" value="TreeGrafter"/>
</dbReference>
<proteinExistence type="predicted"/>
<feature type="transmembrane region" description="Helical" evidence="9">
    <location>
        <begin position="420"/>
        <end position="441"/>
    </location>
</feature>
<feature type="domain" description="PGG" evidence="10">
    <location>
        <begin position="286"/>
        <end position="404"/>
    </location>
</feature>
<protein>
    <recommendedName>
        <fullName evidence="10">PGG domain-containing protein</fullName>
    </recommendedName>
</protein>
<keyword evidence="5 7" id="KW-0040">ANK repeat</keyword>
<dbReference type="Pfam" id="PF13857">
    <property type="entry name" value="Ank_5"/>
    <property type="match status" value="1"/>
</dbReference>
<feature type="transmembrane region" description="Helical" evidence="9">
    <location>
        <begin position="384"/>
        <end position="408"/>
    </location>
</feature>
<reference evidence="11" key="1">
    <citation type="submission" date="2023-07" db="EMBL/GenBank/DDBJ databases">
        <title>draft genome sequence of fig (Ficus carica).</title>
        <authorList>
            <person name="Takahashi T."/>
            <person name="Nishimura K."/>
        </authorList>
    </citation>
    <scope>NUCLEOTIDE SEQUENCE</scope>
</reference>
<evidence type="ECO:0000313" key="12">
    <source>
        <dbReference type="Proteomes" id="UP001187192"/>
    </source>
</evidence>
<evidence type="ECO:0000256" key="9">
    <source>
        <dbReference type="SAM" id="Phobius"/>
    </source>
</evidence>
<evidence type="ECO:0000256" key="7">
    <source>
        <dbReference type="PROSITE-ProRule" id="PRU00023"/>
    </source>
</evidence>
<dbReference type="EMBL" id="BTGU01000005">
    <property type="protein sequence ID" value="GMN36061.1"/>
    <property type="molecule type" value="Genomic_DNA"/>
</dbReference>
<dbReference type="Gene3D" id="1.25.40.20">
    <property type="entry name" value="Ankyrin repeat-containing domain"/>
    <property type="match status" value="1"/>
</dbReference>
<dbReference type="AlphaFoldDB" id="A0AA88A2D5"/>
<evidence type="ECO:0000259" key="10">
    <source>
        <dbReference type="Pfam" id="PF13962"/>
    </source>
</evidence>
<feature type="region of interest" description="Disordered" evidence="8">
    <location>
        <begin position="249"/>
        <end position="275"/>
    </location>
</feature>
<feature type="transmembrane region" description="Helical" evidence="9">
    <location>
        <begin position="293"/>
        <end position="311"/>
    </location>
</feature>
<dbReference type="SMART" id="SM00248">
    <property type="entry name" value="ANK"/>
    <property type="match status" value="5"/>
</dbReference>
<keyword evidence="3" id="KW-0677">Repeat</keyword>
<keyword evidence="6 9" id="KW-0472">Membrane</keyword>
<organism evidence="11 12">
    <name type="scientific">Ficus carica</name>
    <name type="common">Common fig</name>
    <dbReference type="NCBI Taxonomy" id="3494"/>
    <lineage>
        <taxon>Eukaryota</taxon>
        <taxon>Viridiplantae</taxon>
        <taxon>Streptophyta</taxon>
        <taxon>Embryophyta</taxon>
        <taxon>Tracheophyta</taxon>
        <taxon>Spermatophyta</taxon>
        <taxon>Magnoliopsida</taxon>
        <taxon>eudicotyledons</taxon>
        <taxon>Gunneridae</taxon>
        <taxon>Pentapetalae</taxon>
        <taxon>rosids</taxon>
        <taxon>fabids</taxon>
        <taxon>Rosales</taxon>
        <taxon>Moraceae</taxon>
        <taxon>Ficeae</taxon>
        <taxon>Ficus</taxon>
    </lineage>
</organism>
<feature type="transmembrane region" description="Helical" evidence="9">
    <location>
        <begin position="350"/>
        <end position="372"/>
    </location>
</feature>
<dbReference type="Pfam" id="PF12796">
    <property type="entry name" value="Ank_2"/>
    <property type="match status" value="1"/>
</dbReference>
<dbReference type="PROSITE" id="PS50297">
    <property type="entry name" value="ANK_REP_REGION"/>
    <property type="match status" value="2"/>
</dbReference>
<dbReference type="InterPro" id="IPR002110">
    <property type="entry name" value="Ankyrin_rpt"/>
</dbReference>
<accession>A0AA88A2D5</accession>
<dbReference type="Proteomes" id="UP001187192">
    <property type="component" value="Unassembled WGS sequence"/>
</dbReference>
<dbReference type="InterPro" id="IPR036770">
    <property type="entry name" value="Ankyrin_rpt-contain_sf"/>
</dbReference>
<sequence>MERLQEAAMNGSVKSLLELLEKDPQILNTPTAVRFLSSSETPLHVATLLGHSAFARELLSRKPELASELNSRGQTSLHLAAAKGSAEMVKDLVAVNPDACLVRDRDGMIPLHLGAIKGRVGALTELIRVTPETNRVFTRGGDSAMHLCVKHMRLESLKILVESVGGDEEWVNLRDSQGNTVLHLAVSRKQLEMINYLLANTKVEVNAQNANGFTALDVLFLGHRDTRDMAIKESLQKAGALRNTEASFLTHTDQDTGQLTSSSERPLTLQKTSSKLPVMKKQKQMDWLGRKRSSLMVVASLIATIAFQAVISPPGGVWQDDLLVDSEGNPVEDPHKAGKSIMADTYPDQYGQFMIMNTIAFLSSLSIILLLVSGLPLKKRRWMWVQMVTMWIAITSLSGTGFVGLIYITPDEDRGTLYNVTRVSVLIWLPLMGLIFVGNVVRMIRWFLRKRGYIKAKPQDSPYVEYEEDDEL</sequence>
<evidence type="ECO:0000256" key="6">
    <source>
        <dbReference type="ARBA" id="ARBA00023136"/>
    </source>
</evidence>
<comment type="subcellular location">
    <subcellularLocation>
        <location evidence="1">Membrane</location>
        <topology evidence="1">Multi-pass membrane protein</topology>
    </subcellularLocation>
</comment>
<evidence type="ECO:0000256" key="8">
    <source>
        <dbReference type="SAM" id="MobiDB-lite"/>
    </source>
</evidence>
<dbReference type="SUPFAM" id="SSF48403">
    <property type="entry name" value="Ankyrin repeat"/>
    <property type="match status" value="1"/>
</dbReference>
<keyword evidence="4 9" id="KW-1133">Transmembrane helix</keyword>
<feature type="repeat" description="ANK" evidence="7">
    <location>
        <begin position="177"/>
        <end position="210"/>
    </location>
</feature>
<dbReference type="PROSITE" id="PS50088">
    <property type="entry name" value="ANK_REPEAT"/>
    <property type="match status" value="2"/>
</dbReference>
<gene>
    <name evidence="11" type="ORF">TIFTF001_005724</name>
</gene>
<evidence type="ECO:0000256" key="2">
    <source>
        <dbReference type="ARBA" id="ARBA00022692"/>
    </source>
</evidence>
<dbReference type="PANTHER" id="PTHR24186:SF37">
    <property type="entry name" value="PGG DOMAIN-CONTAINING PROTEIN"/>
    <property type="match status" value="1"/>
</dbReference>
<dbReference type="PANTHER" id="PTHR24186">
    <property type="entry name" value="PROTEIN PHOSPHATASE 1 REGULATORY SUBUNIT"/>
    <property type="match status" value="1"/>
</dbReference>
<evidence type="ECO:0000313" key="11">
    <source>
        <dbReference type="EMBL" id="GMN36061.1"/>
    </source>
</evidence>
<comment type="caution">
    <text evidence="11">The sequence shown here is derived from an EMBL/GenBank/DDBJ whole genome shotgun (WGS) entry which is preliminary data.</text>
</comment>
<name>A0AA88A2D5_FICCA</name>
<keyword evidence="12" id="KW-1185">Reference proteome</keyword>